<gene>
    <name evidence="1" type="ORF">HOLleu_36184</name>
</gene>
<name>A0A9Q0YJE7_HOLLE</name>
<sequence length="128" mass="15292">MVFDKVAVKQLPLRCERNKSNKIWNKAGNRVECVRYLHEMCQGVPFSTDKVWNKPQERRIELPVVCQWVCFKVPKIEHKSSQEFPMRYQTRLFGNKFTENVDCYRIPEDYPLPLNGESSQDYRHIPTQ</sequence>
<dbReference type="Proteomes" id="UP001152320">
    <property type="component" value="Chromosome 19"/>
</dbReference>
<evidence type="ECO:0000313" key="1">
    <source>
        <dbReference type="EMBL" id="KAJ8023680.1"/>
    </source>
</evidence>
<organism evidence="1 2">
    <name type="scientific">Holothuria leucospilota</name>
    <name type="common">Black long sea cucumber</name>
    <name type="synonym">Mertensiothuria leucospilota</name>
    <dbReference type="NCBI Taxonomy" id="206669"/>
    <lineage>
        <taxon>Eukaryota</taxon>
        <taxon>Metazoa</taxon>
        <taxon>Echinodermata</taxon>
        <taxon>Eleutherozoa</taxon>
        <taxon>Echinozoa</taxon>
        <taxon>Holothuroidea</taxon>
        <taxon>Aspidochirotacea</taxon>
        <taxon>Aspidochirotida</taxon>
        <taxon>Holothuriidae</taxon>
        <taxon>Holothuria</taxon>
    </lineage>
</organism>
<accession>A0A9Q0YJE7</accession>
<evidence type="ECO:0000313" key="2">
    <source>
        <dbReference type="Proteomes" id="UP001152320"/>
    </source>
</evidence>
<dbReference type="EMBL" id="JAIZAY010000019">
    <property type="protein sequence ID" value="KAJ8023680.1"/>
    <property type="molecule type" value="Genomic_DNA"/>
</dbReference>
<keyword evidence="2" id="KW-1185">Reference proteome</keyword>
<proteinExistence type="predicted"/>
<protein>
    <submittedName>
        <fullName evidence="1">Uncharacterized protein</fullName>
    </submittedName>
</protein>
<dbReference type="AlphaFoldDB" id="A0A9Q0YJE7"/>
<reference evidence="1" key="1">
    <citation type="submission" date="2021-10" db="EMBL/GenBank/DDBJ databases">
        <title>Tropical sea cucumber genome reveals ecological adaptation and Cuvierian tubules defense mechanism.</title>
        <authorList>
            <person name="Chen T."/>
        </authorList>
    </citation>
    <scope>NUCLEOTIDE SEQUENCE</scope>
    <source>
        <strain evidence="1">Nanhai2018</strain>
        <tissue evidence="1">Muscle</tissue>
    </source>
</reference>
<comment type="caution">
    <text evidence="1">The sequence shown here is derived from an EMBL/GenBank/DDBJ whole genome shotgun (WGS) entry which is preliminary data.</text>
</comment>